<name>A0A0F9NMK2_9ZZZZ</name>
<accession>A0A0F9NMK2</accession>
<reference evidence="2" key="1">
    <citation type="journal article" date="2015" name="Nature">
        <title>Complex archaea that bridge the gap between prokaryotes and eukaryotes.</title>
        <authorList>
            <person name="Spang A."/>
            <person name="Saw J.H."/>
            <person name="Jorgensen S.L."/>
            <person name="Zaremba-Niedzwiedzka K."/>
            <person name="Martijn J."/>
            <person name="Lind A.E."/>
            <person name="van Eijk R."/>
            <person name="Schleper C."/>
            <person name="Guy L."/>
            <person name="Ettema T.J."/>
        </authorList>
    </citation>
    <scope>NUCLEOTIDE SEQUENCE</scope>
</reference>
<dbReference type="PROSITE" id="PS51257">
    <property type="entry name" value="PROKAR_LIPOPROTEIN"/>
    <property type="match status" value="1"/>
</dbReference>
<feature type="compositionally biased region" description="Basic and acidic residues" evidence="1">
    <location>
        <begin position="26"/>
        <end position="35"/>
    </location>
</feature>
<proteinExistence type="predicted"/>
<evidence type="ECO:0000256" key="1">
    <source>
        <dbReference type="SAM" id="MobiDB-lite"/>
    </source>
</evidence>
<organism evidence="2">
    <name type="scientific">marine sediment metagenome</name>
    <dbReference type="NCBI Taxonomy" id="412755"/>
    <lineage>
        <taxon>unclassified sequences</taxon>
        <taxon>metagenomes</taxon>
        <taxon>ecological metagenomes</taxon>
    </lineage>
</organism>
<gene>
    <name evidence="2" type="ORF">LCGC14_0949070</name>
</gene>
<feature type="region of interest" description="Disordered" evidence="1">
    <location>
        <begin position="26"/>
        <end position="62"/>
    </location>
</feature>
<dbReference type="AlphaFoldDB" id="A0A0F9NMK2"/>
<evidence type="ECO:0000313" key="2">
    <source>
        <dbReference type="EMBL" id="KKN19104.1"/>
    </source>
</evidence>
<sequence>MKKSVYFFMTLLALSFSVSTLTSCREKTTGEKVEDSMEDAGDDIEDAAEDVGDEVEDAVDDN</sequence>
<comment type="caution">
    <text evidence="2">The sequence shown here is derived from an EMBL/GenBank/DDBJ whole genome shotgun (WGS) entry which is preliminary data.</text>
</comment>
<dbReference type="EMBL" id="LAZR01003366">
    <property type="protein sequence ID" value="KKN19104.1"/>
    <property type="molecule type" value="Genomic_DNA"/>
</dbReference>
<protein>
    <submittedName>
        <fullName evidence="2">Uncharacterized protein</fullName>
    </submittedName>
</protein>
<feature type="compositionally biased region" description="Acidic residues" evidence="1">
    <location>
        <begin position="36"/>
        <end position="62"/>
    </location>
</feature>